<dbReference type="SUPFAM" id="SSF46689">
    <property type="entry name" value="Homeodomain-like"/>
    <property type="match status" value="1"/>
</dbReference>
<name>A0A509EKJ5_9HYPH</name>
<dbReference type="Pfam" id="PF12833">
    <property type="entry name" value="HTH_18"/>
    <property type="match status" value="1"/>
</dbReference>
<evidence type="ECO:0000256" key="4">
    <source>
        <dbReference type="SAM" id="MobiDB-lite"/>
    </source>
</evidence>
<keyword evidence="7" id="KW-1185">Reference proteome</keyword>
<reference evidence="6 7" key="1">
    <citation type="submission" date="2019-06" db="EMBL/GenBank/DDBJ databases">
        <authorList>
            <person name="Rodrigo-Torres L."/>
            <person name="Arahal R. D."/>
            <person name="Lucena T."/>
        </authorList>
    </citation>
    <scope>NUCLEOTIDE SEQUENCE [LARGE SCALE GENOMIC DNA]</scope>
    <source>
        <strain evidence="6 7">SB0023/3</strain>
    </source>
</reference>
<accession>A0A509EKJ5</accession>
<organism evidence="6 7">
    <name type="scientific">Methylobacterium symbioticum</name>
    <dbReference type="NCBI Taxonomy" id="2584084"/>
    <lineage>
        <taxon>Bacteria</taxon>
        <taxon>Pseudomonadati</taxon>
        <taxon>Pseudomonadota</taxon>
        <taxon>Alphaproteobacteria</taxon>
        <taxon>Hyphomicrobiales</taxon>
        <taxon>Methylobacteriaceae</taxon>
        <taxon>Methylobacterium</taxon>
    </lineage>
</organism>
<gene>
    <name evidence="6" type="primary">virS_1</name>
    <name evidence="6" type="ORF">MET9862_04547</name>
</gene>
<evidence type="ECO:0000313" key="6">
    <source>
        <dbReference type="EMBL" id="VUD73925.1"/>
    </source>
</evidence>
<dbReference type="Gene3D" id="1.10.10.60">
    <property type="entry name" value="Homeodomain-like"/>
    <property type="match status" value="1"/>
</dbReference>
<dbReference type="GO" id="GO:0000976">
    <property type="term" value="F:transcription cis-regulatory region binding"/>
    <property type="evidence" value="ECO:0007669"/>
    <property type="project" value="TreeGrafter"/>
</dbReference>
<dbReference type="InterPro" id="IPR009057">
    <property type="entry name" value="Homeodomain-like_sf"/>
</dbReference>
<evidence type="ECO:0000256" key="2">
    <source>
        <dbReference type="ARBA" id="ARBA00023125"/>
    </source>
</evidence>
<dbReference type="PANTHER" id="PTHR47894:SF4">
    <property type="entry name" value="HTH-TYPE TRANSCRIPTIONAL REGULATOR GADX"/>
    <property type="match status" value="1"/>
</dbReference>
<evidence type="ECO:0000313" key="7">
    <source>
        <dbReference type="Proteomes" id="UP000410984"/>
    </source>
</evidence>
<dbReference type="InterPro" id="IPR018060">
    <property type="entry name" value="HTH_AraC"/>
</dbReference>
<dbReference type="InterPro" id="IPR032687">
    <property type="entry name" value="AraC-type_N"/>
</dbReference>
<keyword evidence="3" id="KW-0804">Transcription</keyword>
<dbReference type="EMBL" id="CABFPH010000092">
    <property type="protein sequence ID" value="VUD73925.1"/>
    <property type="molecule type" value="Genomic_DNA"/>
</dbReference>
<dbReference type="GO" id="GO:0003700">
    <property type="term" value="F:DNA-binding transcription factor activity"/>
    <property type="evidence" value="ECO:0007669"/>
    <property type="project" value="InterPro"/>
</dbReference>
<dbReference type="PANTHER" id="PTHR47894">
    <property type="entry name" value="HTH-TYPE TRANSCRIPTIONAL REGULATOR GADX"/>
    <property type="match status" value="1"/>
</dbReference>
<evidence type="ECO:0000259" key="5">
    <source>
        <dbReference type="PROSITE" id="PS01124"/>
    </source>
</evidence>
<keyword evidence="1" id="KW-0805">Transcription regulation</keyword>
<protein>
    <submittedName>
        <fullName evidence="6">HTH-type transcriptional regulator VirS</fullName>
    </submittedName>
</protein>
<dbReference type="Proteomes" id="UP000410984">
    <property type="component" value="Unassembled WGS sequence"/>
</dbReference>
<dbReference type="GO" id="GO:0005829">
    <property type="term" value="C:cytosol"/>
    <property type="evidence" value="ECO:0007669"/>
    <property type="project" value="TreeGrafter"/>
</dbReference>
<sequence length="445" mass="48066">MRASSTLRATERLAAPPEEAFLHEACQAPTSGFVHLEAAQEIYPVLVELGADPGALVAEAALDPHLFDGDGEGTFVSFTALGRLMALAAAHTRCPHLGLLVGQRTALSALGLLGVLLRHSQTVGDALHALEAHLSVRDQGAVFGLGVHDDIAVLSYAPYEPEADGAALHSERALAQAINILRALCGPDWAPTEVLLPRSTPAQAEPYGAFFRAPVRFDQEMAALVLPAVLLQRPIAGADPGLRRKAEERVHWLEALESSTLTDELRRYLRTAVTRQRCRAARVARLRLVHRRTLSRRLKAEGTSFRQLAGEAQFRVARQLLADTGMSMAQIAAVLDFSEPSAFTHAFRRWSGMTPTAWRRLSRPQPTDEPDGAEPQPSATPAGRPERAQPRADEREVAAMAESRAAPAGNTLIARGIPLAGYRRDRDPARVLPPDRSHADPAPGA</sequence>
<keyword evidence="2" id="KW-0238">DNA-binding</keyword>
<feature type="compositionally biased region" description="Basic and acidic residues" evidence="4">
    <location>
        <begin position="422"/>
        <end position="439"/>
    </location>
</feature>
<dbReference type="SMART" id="SM00342">
    <property type="entry name" value="HTH_ARAC"/>
    <property type="match status" value="1"/>
</dbReference>
<feature type="region of interest" description="Disordered" evidence="4">
    <location>
        <begin position="357"/>
        <end position="445"/>
    </location>
</feature>
<dbReference type="AlphaFoldDB" id="A0A509EKJ5"/>
<evidence type="ECO:0000256" key="3">
    <source>
        <dbReference type="ARBA" id="ARBA00023163"/>
    </source>
</evidence>
<proteinExistence type="predicted"/>
<feature type="domain" description="HTH araC/xylS-type" evidence="5">
    <location>
        <begin position="263"/>
        <end position="361"/>
    </location>
</feature>
<dbReference type="PROSITE" id="PS01124">
    <property type="entry name" value="HTH_ARAC_FAMILY_2"/>
    <property type="match status" value="1"/>
</dbReference>
<feature type="compositionally biased region" description="Basic and acidic residues" evidence="4">
    <location>
        <begin position="384"/>
        <end position="397"/>
    </location>
</feature>
<dbReference type="Pfam" id="PF12625">
    <property type="entry name" value="Arabinose_bd"/>
    <property type="match status" value="1"/>
</dbReference>
<evidence type="ECO:0000256" key="1">
    <source>
        <dbReference type="ARBA" id="ARBA00023015"/>
    </source>
</evidence>